<keyword evidence="4 7" id="KW-0812">Transmembrane</keyword>
<proteinExistence type="inferred from homology"/>
<dbReference type="InterPro" id="IPR002656">
    <property type="entry name" value="Acyl_transf_3_dom"/>
</dbReference>
<reference evidence="9 10" key="1">
    <citation type="submission" date="2017-08" db="EMBL/GenBank/DDBJ databases">
        <title>Genomes of Fischerella (Mastigocladus) sp. strains.</title>
        <authorList>
            <person name="Miller S.R."/>
        </authorList>
    </citation>
    <scope>NUCLEOTIDE SEQUENCE [LARGE SCALE GENOMIC DNA]</scope>
    <source>
        <strain evidence="9 10">CCMEE 5323</strain>
    </source>
</reference>
<dbReference type="AlphaFoldDB" id="A0A2N6JYX8"/>
<feature type="transmembrane region" description="Helical" evidence="7">
    <location>
        <begin position="237"/>
        <end position="256"/>
    </location>
</feature>
<evidence type="ECO:0000256" key="7">
    <source>
        <dbReference type="SAM" id="Phobius"/>
    </source>
</evidence>
<comment type="subcellular location">
    <subcellularLocation>
        <location evidence="1">Cell membrane</location>
        <topology evidence="1">Multi-pass membrane protein</topology>
    </subcellularLocation>
</comment>
<organism evidence="9 10">
    <name type="scientific">Fischerella muscicola CCMEE 5323</name>
    <dbReference type="NCBI Taxonomy" id="2019572"/>
    <lineage>
        <taxon>Bacteria</taxon>
        <taxon>Bacillati</taxon>
        <taxon>Cyanobacteriota</taxon>
        <taxon>Cyanophyceae</taxon>
        <taxon>Nostocales</taxon>
        <taxon>Hapalosiphonaceae</taxon>
        <taxon>Fischerella</taxon>
    </lineage>
</organism>
<dbReference type="Proteomes" id="UP000235036">
    <property type="component" value="Unassembled WGS sequence"/>
</dbReference>
<feature type="transmembrane region" description="Helical" evidence="7">
    <location>
        <begin position="262"/>
        <end position="280"/>
    </location>
</feature>
<comment type="caution">
    <text evidence="9">The sequence shown here is derived from an EMBL/GenBank/DDBJ whole genome shotgun (WGS) entry which is preliminary data.</text>
</comment>
<dbReference type="PANTHER" id="PTHR40074:SF2">
    <property type="entry name" value="O-ACETYLTRANSFERASE WECH"/>
    <property type="match status" value="1"/>
</dbReference>
<dbReference type="GO" id="GO:0005886">
    <property type="term" value="C:plasma membrane"/>
    <property type="evidence" value="ECO:0007669"/>
    <property type="project" value="UniProtKB-SubCell"/>
</dbReference>
<feature type="transmembrane region" description="Helical" evidence="7">
    <location>
        <begin position="153"/>
        <end position="172"/>
    </location>
</feature>
<keyword evidence="5 7" id="KW-1133">Transmembrane helix</keyword>
<sequence length="301" mass="34726">MQKTRLVGVDLCRGIAAYAVVLLHSGDQSWGYISPLASEFRSFFYFAVPFFLATSFYFSMGKVYTGLTVDFWKQRFQRIIMPYIIWTIFYFFSKILMFNISKQPDKIKDLFLDPVSIIFFGGASLQLYYLPILIVGTCSLLIAEYLVKRHTRVIVLAFLSIVSMFIYNLFLVSGNDFQLGPNVAFQNIVKLIAPNANEIPPWRIIFVQIAFLIRCLPYLFIAMVLQPLISRKEYTKHVNFITLSFFVFFIVVCSYGKLFLPIAVQELFLGYSLLILGIYLSQYLKNNNLINSLGFCSFGIY</sequence>
<dbReference type="RefSeq" id="WP_102205548.1">
    <property type="nucleotide sequence ID" value="NZ_CAWNVR010000590.1"/>
</dbReference>
<keyword evidence="3" id="KW-1003">Cell membrane</keyword>
<evidence type="ECO:0000256" key="6">
    <source>
        <dbReference type="ARBA" id="ARBA00023136"/>
    </source>
</evidence>
<evidence type="ECO:0000256" key="3">
    <source>
        <dbReference type="ARBA" id="ARBA00022475"/>
    </source>
</evidence>
<evidence type="ECO:0000256" key="2">
    <source>
        <dbReference type="ARBA" id="ARBA00007400"/>
    </source>
</evidence>
<dbReference type="GO" id="GO:0016413">
    <property type="term" value="F:O-acetyltransferase activity"/>
    <property type="evidence" value="ECO:0007669"/>
    <property type="project" value="TreeGrafter"/>
</dbReference>
<feature type="domain" description="Acyltransferase 3" evidence="8">
    <location>
        <begin position="7"/>
        <end position="301"/>
    </location>
</feature>
<dbReference type="PANTHER" id="PTHR40074">
    <property type="entry name" value="O-ACETYLTRANSFERASE WECH"/>
    <property type="match status" value="1"/>
</dbReference>
<feature type="non-terminal residue" evidence="9">
    <location>
        <position position="301"/>
    </location>
</feature>
<accession>A0A2N6JYX8</accession>
<gene>
    <name evidence="9" type="ORF">CEN44_20115</name>
</gene>
<feature type="transmembrane region" description="Helical" evidence="7">
    <location>
        <begin position="7"/>
        <end position="23"/>
    </location>
</feature>
<name>A0A2N6JYX8_FISMU</name>
<feature type="transmembrane region" description="Helical" evidence="7">
    <location>
        <begin position="43"/>
        <end position="60"/>
    </location>
</feature>
<dbReference type="EMBL" id="NRQW01000469">
    <property type="protein sequence ID" value="PLZ86341.1"/>
    <property type="molecule type" value="Genomic_DNA"/>
</dbReference>
<protein>
    <recommendedName>
        <fullName evidence="8">Acyltransferase 3 domain-containing protein</fullName>
    </recommendedName>
</protein>
<comment type="similarity">
    <text evidence="2">Belongs to the acyltransferase 3 family.</text>
</comment>
<evidence type="ECO:0000256" key="1">
    <source>
        <dbReference type="ARBA" id="ARBA00004651"/>
    </source>
</evidence>
<keyword evidence="10" id="KW-1185">Reference proteome</keyword>
<evidence type="ECO:0000313" key="9">
    <source>
        <dbReference type="EMBL" id="PLZ86341.1"/>
    </source>
</evidence>
<feature type="transmembrane region" description="Helical" evidence="7">
    <location>
        <begin position="80"/>
        <end position="97"/>
    </location>
</feature>
<evidence type="ECO:0000259" key="8">
    <source>
        <dbReference type="Pfam" id="PF01757"/>
    </source>
</evidence>
<evidence type="ECO:0000313" key="10">
    <source>
        <dbReference type="Proteomes" id="UP000235036"/>
    </source>
</evidence>
<feature type="transmembrane region" description="Helical" evidence="7">
    <location>
        <begin position="117"/>
        <end position="141"/>
    </location>
</feature>
<feature type="transmembrane region" description="Helical" evidence="7">
    <location>
        <begin position="204"/>
        <end position="225"/>
    </location>
</feature>
<keyword evidence="6 7" id="KW-0472">Membrane</keyword>
<evidence type="ECO:0000256" key="4">
    <source>
        <dbReference type="ARBA" id="ARBA00022692"/>
    </source>
</evidence>
<dbReference type="Pfam" id="PF01757">
    <property type="entry name" value="Acyl_transf_3"/>
    <property type="match status" value="1"/>
</dbReference>
<dbReference type="GO" id="GO:0009246">
    <property type="term" value="P:enterobacterial common antigen biosynthetic process"/>
    <property type="evidence" value="ECO:0007669"/>
    <property type="project" value="TreeGrafter"/>
</dbReference>
<evidence type="ECO:0000256" key="5">
    <source>
        <dbReference type="ARBA" id="ARBA00022989"/>
    </source>
</evidence>